<name>A0A511T0X3_MYXFU</name>
<dbReference type="InterPro" id="IPR013545">
    <property type="entry name" value="T2SS_protein-GspG_C"/>
</dbReference>
<reference evidence="4 5" key="1">
    <citation type="submission" date="2016-10" db="EMBL/GenBank/DDBJ databases">
        <authorList>
            <person name="Varghese N."/>
            <person name="Submissions S."/>
        </authorList>
    </citation>
    <scope>NUCLEOTIDE SEQUENCE [LARGE SCALE GENOMIC DNA]</scope>
    <source>
        <strain evidence="4 5">DSM 16525</strain>
    </source>
</reference>
<dbReference type="Pfam" id="PF08334">
    <property type="entry name" value="T2SSG"/>
    <property type="match status" value="1"/>
</dbReference>
<dbReference type="EMBL" id="FOIB01000001">
    <property type="protein sequence ID" value="SES79156.1"/>
    <property type="molecule type" value="Genomic_DNA"/>
</dbReference>
<feature type="transmembrane region" description="Helical" evidence="1">
    <location>
        <begin position="20"/>
        <end position="42"/>
    </location>
</feature>
<evidence type="ECO:0000259" key="2">
    <source>
        <dbReference type="Pfam" id="PF08334"/>
    </source>
</evidence>
<reference evidence="3 6" key="2">
    <citation type="submission" date="2019-07" db="EMBL/GenBank/DDBJ databases">
        <title>Whole genome shotgun sequence of Myxococcus fulvus NBRC 100333.</title>
        <authorList>
            <person name="Hosoyama A."/>
            <person name="Uohara A."/>
            <person name="Ohji S."/>
            <person name="Ichikawa N."/>
        </authorList>
    </citation>
    <scope>NUCLEOTIDE SEQUENCE [LARGE SCALE GENOMIC DNA]</scope>
    <source>
        <strain evidence="3 6">NBRC 100333</strain>
    </source>
</reference>
<evidence type="ECO:0000313" key="3">
    <source>
        <dbReference type="EMBL" id="GEN07810.1"/>
    </source>
</evidence>
<evidence type="ECO:0000256" key="1">
    <source>
        <dbReference type="SAM" id="Phobius"/>
    </source>
</evidence>
<dbReference type="SUPFAM" id="SSF54523">
    <property type="entry name" value="Pili subunits"/>
    <property type="match status" value="1"/>
</dbReference>
<protein>
    <submittedName>
        <fullName evidence="4">Type II secretion system protein G (GspG)</fullName>
    </submittedName>
</protein>
<keyword evidence="5" id="KW-1185">Reference proteome</keyword>
<sequence>MTESIPRRPLSRALRQAGLAVIVVAVIGVLLLLFTLLVAVSVNTEGSRRDRAALDLRSIQGALLLHQEAQGRLPTEAEGLMLLVEHHALEVLPMDPWHNAYEYTVRDGQVLLRSLGADGDLGGDGNDADLELTFPVAPAPEGGPTP</sequence>
<feature type="domain" description="Type II secretion system protein GspG C-terminal" evidence="2">
    <location>
        <begin position="43"/>
        <end position="131"/>
    </location>
</feature>
<dbReference type="EMBL" id="BJXR01000025">
    <property type="protein sequence ID" value="GEN07810.1"/>
    <property type="molecule type" value="Genomic_DNA"/>
</dbReference>
<dbReference type="Gene3D" id="3.30.700.10">
    <property type="entry name" value="Glycoprotein, Type 4 Pilin"/>
    <property type="match status" value="1"/>
</dbReference>
<evidence type="ECO:0000313" key="4">
    <source>
        <dbReference type="EMBL" id="SES79156.1"/>
    </source>
</evidence>
<gene>
    <name evidence="3" type="ORF">MFU01_28470</name>
    <name evidence="4" type="ORF">SAMN05443572_101165</name>
</gene>
<comment type="caution">
    <text evidence="3">The sequence shown here is derived from an EMBL/GenBank/DDBJ whole genome shotgun (WGS) entry which is preliminary data.</text>
</comment>
<evidence type="ECO:0000313" key="6">
    <source>
        <dbReference type="Proteomes" id="UP000321514"/>
    </source>
</evidence>
<accession>A0A511T0X3</accession>
<evidence type="ECO:0000313" key="5">
    <source>
        <dbReference type="Proteomes" id="UP000183760"/>
    </source>
</evidence>
<dbReference type="AlphaFoldDB" id="A0A511T0X3"/>
<dbReference type="InterPro" id="IPR045584">
    <property type="entry name" value="Pilin-like"/>
</dbReference>
<organism evidence="3 6">
    <name type="scientific">Myxococcus fulvus</name>
    <dbReference type="NCBI Taxonomy" id="33"/>
    <lineage>
        <taxon>Bacteria</taxon>
        <taxon>Pseudomonadati</taxon>
        <taxon>Myxococcota</taxon>
        <taxon>Myxococcia</taxon>
        <taxon>Myxococcales</taxon>
        <taxon>Cystobacterineae</taxon>
        <taxon>Myxococcaceae</taxon>
        <taxon>Myxococcus</taxon>
    </lineage>
</organism>
<keyword evidence="1" id="KW-1133">Transmembrane helix</keyword>
<dbReference type="Proteomes" id="UP000321514">
    <property type="component" value="Unassembled WGS sequence"/>
</dbReference>
<dbReference type="Proteomes" id="UP000183760">
    <property type="component" value="Unassembled WGS sequence"/>
</dbReference>
<proteinExistence type="predicted"/>
<dbReference type="OrthoDB" id="5520932at2"/>
<keyword evidence="1" id="KW-0812">Transmembrane</keyword>
<dbReference type="STRING" id="1334629.MFUL124B02_01715"/>
<keyword evidence="1" id="KW-0472">Membrane</keyword>